<feature type="compositionally biased region" description="Low complexity" evidence="1">
    <location>
        <begin position="850"/>
        <end position="871"/>
    </location>
</feature>
<gene>
    <name evidence="2" type="ORF">BG015_004799</name>
</gene>
<feature type="compositionally biased region" description="Low complexity" evidence="1">
    <location>
        <begin position="812"/>
        <end position="840"/>
    </location>
</feature>
<accession>A0A9P5VCW0</accession>
<proteinExistence type="predicted"/>
<name>A0A9P5VCW0_9FUNG</name>
<feature type="compositionally biased region" description="Basic residues" evidence="1">
    <location>
        <begin position="872"/>
        <end position="885"/>
    </location>
</feature>
<dbReference type="OrthoDB" id="2158148at2759"/>
<comment type="caution">
    <text evidence="2">The sequence shown here is derived from an EMBL/GenBank/DDBJ whole genome shotgun (WGS) entry which is preliminary data.</text>
</comment>
<feature type="region of interest" description="Disordered" evidence="1">
    <location>
        <begin position="1"/>
        <end position="23"/>
    </location>
</feature>
<feature type="region of interest" description="Disordered" evidence="1">
    <location>
        <begin position="599"/>
        <end position="618"/>
    </location>
</feature>
<feature type="compositionally biased region" description="Low complexity" evidence="1">
    <location>
        <begin position="899"/>
        <end position="923"/>
    </location>
</feature>
<dbReference type="Proteomes" id="UP000748756">
    <property type="component" value="Unassembled WGS sequence"/>
</dbReference>
<protein>
    <submittedName>
        <fullName evidence="2">Uncharacterized protein</fullName>
    </submittedName>
</protein>
<feature type="compositionally biased region" description="Low complexity" evidence="1">
    <location>
        <begin position="201"/>
        <end position="219"/>
    </location>
</feature>
<evidence type="ECO:0000313" key="2">
    <source>
        <dbReference type="EMBL" id="KAF9152744.1"/>
    </source>
</evidence>
<feature type="compositionally biased region" description="Low complexity" evidence="1">
    <location>
        <begin position="724"/>
        <end position="764"/>
    </location>
</feature>
<feature type="compositionally biased region" description="Polar residues" evidence="1">
    <location>
        <begin position="174"/>
        <end position="200"/>
    </location>
</feature>
<sequence length="961" mass="101968">MANPPPNRTTEVRAYRSKNAKASTEIQEDPELWRDIHNNVRKMDDLYDATFYTWLKSEDNVLVTASYLQRLAGEYDHDRIEHALCWLVHGWRLESIAVLVKQVTFDWIHVHGEQGEKNRARLVLALTDNWAIQYIARLAGTLLTSAATPSPPPTLLTFTPCHSRMASLPGSPVASPSLTSAAATWGSPSPQTSVRPGTTFSQPISTPSSPLSSHQPLSTFNTPQPTQGRRMAVSRRLGSPMAMSSAEEVAVTAGRPASMSSAADSQTNSGYRSNHHRQSSSTLPGQQQHQPRHQLLQQRTSSSSLSSSDHTHQGIPPLYPSAPTVINPTSTTTASDALSIAAAAAPVYPSPSQPQSASYHPHHCTVSHHPHHHQPHPPTQPHILSPQLQHHRQALHRAPVHIARTTHGPHATHVRQSSQPGNISTSKQHWLQQQSSYAASPIFYMNKSLFMEELSRKWSFCRLSEFFQCLDPASGISHRFKCKLLKESGLKDELSQKQKLSAGAMGAAASGTGVAGKDAPEDVTLSTSSGQATGAGLESDPKATTASISVELMNGSPSEGSTTSAPGSAMDIVMTDGTASGLTPSALGSTSVLALSSAAGSSSSQPAPSTMKDSHVQQGNAAMAMHPLDTPMETVAVTCGISSSTSPRSPSVSAPIPLVLLQQEQTNTSSSVYRPLQTFGHGQQQNKDSTHSGLNGRGFRNADGNHQHSRAQTVEAIMSKAPATSSAGPSGLTLSSTSSTLSCNSTVSSPMPSPTTSSTMAASASLSNLSLTEQPIMEPTSRPLSQQQNLSPYTTHFSGQMLYRHGVPPHSVPAGSSSSMSSSSSTTATSTVTTMSSSSGGLLTIHTNGQQQQQQQQVQGQQLQSQQQSQPQRHHPHDSTSAKRKNSLGVNLVNSSNCSSFSSNGSSSVNMHSSSDGSLSSSSAIFPGPRRTSTSASTTNEDLKRLRCSRQNSTSSSASGI</sequence>
<evidence type="ECO:0000313" key="3">
    <source>
        <dbReference type="Proteomes" id="UP000748756"/>
    </source>
</evidence>
<feature type="region of interest" description="Disordered" evidence="1">
    <location>
        <begin position="803"/>
        <end position="885"/>
    </location>
</feature>
<feature type="region of interest" description="Disordered" evidence="1">
    <location>
        <begin position="899"/>
        <end position="961"/>
    </location>
</feature>
<feature type="compositionally biased region" description="Polar residues" evidence="1">
    <location>
        <begin position="931"/>
        <end position="940"/>
    </location>
</feature>
<keyword evidence="3" id="KW-1185">Reference proteome</keyword>
<dbReference type="AlphaFoldDB" id="A0A9P5VCW0"/>
<feature type="region of interest" description="Disordered" evidence="1">
    <location>
        <begin position="509"/>
        <end position="576"/>
    </location>
</feature>
<organism evidence="2 3">
    <name type="scientific">Linnemannia schmuckeri</name>
    <dbReference type="NCBI Taxonomy" id="64567"/>
    <lineage>
        <taxon>Eukaryota</taxon>
        <taxon>Fungi</taxon>
        <taxon>Fungi incertae sedis</taxon>
        <taxon>Mucoromycota</taxon>
        <taxon>Mortierellomycotina</taxon>
        <taxon>Mortierellomycetes</taxon>
        <taxon>Mortierellales</taxon>
        <taxon>Mortierellaceae</taxon>
        <taxon>Linnemannia</taxon>
    </lineage>
</organism>
<feature type="region of interest" description="Disordered" evidence="1">
    <location>
        <begin position="169"/>
        <end position="327"/>
    </location>
</feature>
<feature type="compositionally biased region" description="Low complexity" evidence="1">
    <location>
        <begin position="599"/>
        <end position="610"/>
    </location>
</feature>
<feature type="compositionally biased region" description="Polar residues" evidence="1">
    <location>
        <begin position="555"/>
        <end position="566"/>
    </location>
</feature>
<feature type="compositionally biased region" description="Polar residues" evidence="1">
    <location>
        <begin position="680"/>
        <end position="693"/>
    </location>
</feature>
<evidence type="ECO:0000256" key="1">
    <source>
        <dbReference type="SAM" id="MobiDB-lite"/>
    </source>
</evidence>
<feature type="compositionally biased region" description="Low complexity" evidence="1">
    <location>
        <begin position="286"/>
        <end position="308"/>
    </location>
</feature>
<feature type="region of interest" description="Disordered" evidence="1">
    <location>
        <begin position="347"/>
        <end position="384"/>
    </location>
</feature>
<dbReference type="EMBL" id="JAAAUQ010000223">
    <property type="protein sequence ID" value="KAF9152744.1"/>
    <property type="molecule type" value="Genomic_DNA"/>
</dbReference>
<feature type="region of interest" description="Disordered" evidence="1">
    <location>
        <begin position="680"/>
        <end position="764"/>
    </location>
</feature>
<reference evidence="2" key="1">
    <citation type="journal article" date="2020" name="Fungal Divers.">
        <title>Resolving the Mortierellaceae phylogeny through synthesis of multi-gene phylogenetics and phylogenomics.</title>
        <authorList>
            <person name="Vandepol N."/>
            <person name="Liber J."/>
            <person name="Desiro A."/>
            <person name="Na H."/>
            <person name="Kennedy M."/>
            <person name="Barry K."/>
            <person name="Grigoriev I.V."/>
            <person name="Miller A.N."/>
            <person name="O'Donnell K."/>
            <person name="Stajich J.E."/>
            <person name="Bonito G."/>
        </authorList>
    </citation>
    <scope>NUCLEOTIDE SEQUENCE</scope>
    <source>
        <strain evidence="2">NRRL 6426</strain>
    </source>
</reference>
<feature type="compositionally biased region" description="Basic residues" evidence="1">
    <location>
        <begin position="360"/>
        <end position="375"/>
    </location>
</feature>
<feature type="compositionally biased region" description="Polar residues" evidence="1">
    <location>
        <begin position="949"/>
        <end position="961"/>
    </location>
</feature>
<feature type="compositionally biased region" description="Polar residues" evidence="1">
    <location>
        <begin position="258"/>
        <end position="272"/>
    </location>
</feature>